<proteinExistence type="inferred from homology"/>
<name>A0ABR4YP27_9MYCO</name>
<dbReference type="SUPFAM" id="SSF55469">
    <property type="entry name" value="FMN-dependent nitroreductase-like"/>
    <property type="match status" value="1"/>
</dbReference>
<evidence type="ECO:0000256" key="1">
    <source>
        <dbReference type="ARBA" id="ARBA00007118"/>
    </source>
</evidence>
<accession>A0ABR4YP27</accession>
<dbReference type="Proteomes" id="UP000031004">
    <property type="component" value="Unassembled WGS sequence"/>
</dbReference>
<sequence length="206" mass="21721">MADVPDSRPAATSVPIHPDLAARWSPRAFDPEAAITADQLTALLEAARWAASWGHRQPVRFVVGTRHGAESAPHVRGETFTTLAGLLKRGNSYANAASALVLVCTDEGEDERTALYAAVDAGAAIAQLTVEAVSRGLVVHPMAGFDVDGARAAFGIPEGVRPLAVVAVGTLGQPMDEAIAERDSRPRERLPLEQIAFSGRWGIPLS</sequence>
<keyword evidence="5" id="KW-1185">Reference proteome</keyword>
<dbReference type="PANTHER" id="PTHR43673:SF10">
    <property type="entry name" value="NADH DEHYDROGENASE_NAD(P)H NITROREDUCTASE XCC3605-RELATED"/>
    <property type="match status" value="1"/>
</dbReference>
<dbReference type="InterPro" id="IPR029479">
    <property type="entry name" value="Nitroreductase"/>
</dbReference>
<feature type="domain" description="Nitroreductase" evidence="3">
    <location>
        <begin position="21"/>
        <end position="169"/>
    </location>
</feature>
<reference evidence="4 5" key="1">
    <citation type="submission" date="2014-11" db="EMBL/GenBank/DDBJ databases">
        <title>Mycobacterium setense Manresensis Genome.</title>
        <authorList>
            <person name="Rech G."/>
            <person name="Sumoy L."/>
        </authorList>
    </citation>
    <scope>NUCLEOTIDE SEQUENCE [LARGE SCALE GENOMIC DNA]</scope>
    <source>
        <strain evidence="4 5">Manresensis</strain>
    </source>
</reference>
<dbReference type="EMBL" id="JTLZ01000012">
    <property type="protein sequence ID" value="KHO20474.1"/>
    <property type="molecule type" value="Genomic_DNA"/>
</dbReference>
<evidence type="ECO:0000259" key="3">
    <source>
        <dbReference type="Pfam" id="PF00881"/>
    </source>
</evidence>
<evidence type="ECO:0000256" key="2">
    <source>
        <dbReference type="ARBA" id="ARBA00023002"/>
    </source>
</evidence>
<evidence type="ECO:0000313" key="5">
    <source>
        <dbReference type="Proteomes" id="UP000031004"/>
    </source>
</evidence>
<evidence type="ECO:0000313" key="4">
    <source>
        <dbReference type="EMBL" id="KHO20474.1"/>
    </source>
</evidence>
<protein>
    <submittedName>
        <fullName evidence="4">Nitroreductase</fullName>
    </submittedName>
</protein>
<gene>
    <name evidence="4" type="ORF">QQ44_25195</name>
</gene>
<comment type="caution">
    <text evidence="4">The sequence shown here is derived from an EMBL/GenBank/DDBJ whole genome shotgun (WGS) entry which is preliminary data.</text>
</comment>
<organism evidence="4 5">
    <name type="scientific">Mycolicibacterium setense</name>
    <dbReference type="NCBI Taxonomy" id="431269"/>
    <lineage>
        <taxon>Bacteria</taxon>
        <taxon>Bacillati</taxon>
        <taxon>Actinomycetota</taxon>
        <taxon>Actinomycetes</taxon>
        <taxon>Mycobacteriales</taxon>
        <taxon>Mycobacteriaceae</taxon>
        <taxon>Mycolicibacterium</taxon>
    </lineage>
</organism>
<dbReference type="Gene3D" id="3.40.109.10">
    <property type="entry name" value="NADH Oxidase"/>
    <property type="match status" value="1"/>
</dbReference>
<dbReference type="RefSeq" id="WP_039327016.1">
    <property type="nucleotide sequence ID" value="NZ_JTLZ01000012.1"/>
</dbReference>
<dbReference type="InterPro" id="IPR000415">
    <property type="entry name" value="Nitroreductase-like"/>
</dbReference>
<dbReference type="PANTHER" id="PTHR43673">
    <property type="entry name" value="NAD(P)H NITROREDUCTASE YDGI-RELATED"/>
    <property type="match status" value="1"/>
</dbReference>
<comment type="similarity">
    <text evidence="1">Belongs to the nitroreductase family.</text>
</comment>
<keyword evidence="2" id="KW-0560">Oxidoreductase</keyword>
<dbReference type="Pfam" id="PF00881">
    <property type="entry name" value="Nitroreductase"/>
    <property type="match status" value="1"/>
</dbReference>